<dbReference type="InterPro" id="IPR005805">
    <property type="entry name" value="Rieske_Fe-S_prot_C"/>
</dbReference>
<evidence type="ECO:0000256" key="5">
    <source>
        <dbReference type="ARBA" id="ARBA00023157"/>
    </source>
</evidence>
<keyword evidence="9" id="KW-1185">Reference proteome</keyword>
<dbReference type="InterPro" id="IPR036188">
    <property type="entry name" value="FAD/NAD-bd_sf"/>
</dbReference>
<name>A0A6H9YSC0_9ACTN</name>
<reference evidence="8 9" key="1">
    <citation type="submission" date="2019-09" db="EMBL/GenBank/DDBJ databases">
        <title>Actinomadura physcomitrii sp. nov., a novel actinomycete isolated from moss [Physcomitrium sphaericum (Ludw) Fuernr].</title>
        <authorList>
            <person name="Zhuang X."/>
            <person name="Liu C."/>
        </authorList>
    </citation>
    <scope>NUCLEOTIDE SEQUENCE [LARGE SCALE GENOMIC DNA]</scope>
    <source>
        <strain evidence="8 9">HMC1</strain>
    </source>
</reference>
<keyword evidence="2" id="KW-0479">Metal-binding</keyword>
<dbReference type="PROSITE" id="PS51296">
    <property type="entry name" value="RIESKE"/>
    <property type="match status" value="1"/>
</dbReference>
<dbReference type="SUPFAM" id="SSF51905">
    <property type="entry name" value="FAD/NAD(P)-binding domain"/>
    <property type="match status" value="1"/>
</dbReference>
<dbReference type="Gene3D" id="2.102.10.10">
    <property type="entry name" value="Rieske [2Fe-2S] iron-sulphur domain"/>
    <property type="match status" value="1"/>
</dbReference>
<feature type="region of interest" description="Disordered" evidence="6">
    <location>
        <begin position="532"/>
        <end position="575"/>
    </location>
</feature>
<dbReference type="GO" id="GO:0016705">
    <property type="term" value="F:oxidoreductase activity, acting on paired donors, with incorporation or reduction of molecular oxygen"/>
    <property type="evidence" value="ECO:0007669"/>
    <property type="project" value="UniProtKB-ARBA"/>
</dbReference>
<dbReference type="Proteomes" id="UP000468735">
    <property type="component" value="Unassembled WGS sequence"/>
</dbReference>
<feature type="compositionally biased region" description="Pro residues" evidence="6">
    <location>
        <begin position="552"/>
        <end position="575"/>
    </location>
</feature>
<protein>
    <submittedName>
        <fullName evidence="8">FAD-dependent oxidoreductase</fullName>
    </submittedName>
</protein>
<evidence type="ECO:0000256" key="3">
    <source>
        <dbReference type="ARBA" id="ARBA00023004"/>
    </source>
</evidence>
<keyword evidence="3" id="KW-0408">Iron</keyword>
<evidence type="ECO:0000256" key="2">
    <source>
        <dbReference type="ARBA" id="ARBA00022723"/>
    </source>
</evidence>
<accession>A0A6H9YSC0</accession>
<dbReference type="GO" id="GO:0051537">
    <property type="term" value="F:2 iron, 2 sulfur cluster binding"/>
    <property type="evidence" value="ECO:0007669"/>
    <property type="project" value="UniProtKB-KW"/>
</dbReference>
<dbReference type="Gene3D" id="3.50.50.60">
    <property type="entry name" value="FAD/NAD(P)-binding domain"/>
    <property type="match status" value="1"/>
</dbReference>
<evidence type="ECO:0000313" key="8">
    <source>
        <dbReference type="EMBL" id="KAB2348343.1"/>
    </source>
</evidence>
<dbReference type="CDD" id="cd03477">
    <property type="entry name" value="Rieske_YhfW_C"/>
    <property type="match status" value="1"/>
</dbReference>
<dbReference type="GO" id="GO:0004497">
    <property type="term" value="F:monooxygenase activity"/>
    <property type="evidence" value="ECO:0007669"/>
    <property type="project" value="UniProtKB-ARBA"/>
</dbReference>
<dbReference type="PANTHER" id="PTHR13847">
    <property type="entry name" value="SARCOSINE DEHYDROGENASE-RELATED"/>
    <property type="match status" value="1"/>
</dbReference>
<evidence type="ECO:0000256" key="1">
    <source>
        <dbReference type="ARBA" id="ARBA00022714"/>
    </source>
</evidence>
<evidence type="ECO:0000256" key="6">
    <source>
        <dbReference type="SAM" id="MobiDB-lite"/>
    </source>
</evidence>
<dbReference type="InterPro" id="IPR006076">
    <property type="entry name" value="FAD-dep_OxRdtase"/>
</dbReference>
<dbReference type="PANTHER" id="PTHR13847:SF274">
    <property type="entry name" value="RIESKE 2FE-2S IRON-SULFUR PROTEIN YHFW-RELATED"/>
    <property type="match status" value="1"/>
</dbReference>
<dbReference type="Gene3D" id="3.30.9.10">
    <property type="entry name" value="D-Amino Acid Oxidase, subunit A, domain 2"/>
    <property type="match status" value="1"/>
</dbReference>
<dbReference type="EMBL" id="WBMT01000007">
    <property type="protein sequence ID" value="KAB2348343.1"/>
    <property type="molecule type" value="Genomic_DNA"/>
</dbReference>
<organism evidence="8 9">
    <name type="scientific">Actinomadura rudentiformis</name>
    <dbReference type="NCBI Taxonomy" id="359158"/>
    <lineage>
        <taxon>Bacteria</taxon>
        <taxon>Bacillati</taxon>
        <taxon>Actinomycetota</taxon>
        <taxon>Actinomycetes</taxon>
        <taxon>Streptosporangiales</taxon>
        <taxon>Thermomonosporaceae</taxon>
        <taxon>Actinomadura</taxon>
    </lineage>
</organism>
<dbReference type="GO" id="GO:0016020">
    <property type="term" value="C:membrane"/>
    <property type="evidence" value="ECO:0007669"/>
    <property type="project" value="InterPro"/>
</dbReference>
<dbReference type="InterPro" id="IPR036922">
    <property type="entry name" value="Rieske_2Fe-2S_sf"/>
</dbReference>
<dbReference type="GO" id="GO:0005737">
    <property type="term" value="C:cytoplasm"/>
    <property type="evidence" value="ECO:0007669"/>
    <property type="project" value="TreeGrafter"/>
</dbReference>
<keyword evidence="5" id="KW-1015">Disulfide bond</keyword>
<gene>
    <name evidence="8" type="ORF">F8566_16215</name>
</gene>
<sequence length="575" mass="61734">MGARIPRGDAGGHGHLWLTGLGQGRATNTGTPCLAWRISVDPLPEATLSYWVDSAPGPSNSDWPPLPDEADVLVLGAGIAGLTTAYLLARAGRSVTVLEAARIAEGVSGHTTAKVTSQHNLIYADLTRRYGHEKARLYGESQQAALGWIAAQVGELGVDCDFRRRHNHVYAEDPSYLDTLRSEAGAADELGLPAEFLPEVDLPFRVAGAVRFRNQAQFHPRKWLLALAEAIIEAGGQILEGVRATGLGRTDESLVHTSAGDIRARDVVVTTHYPVFDRGAYFSRLIPKRVLLMAAPDYSGTLSEGMYIAADTGHSMRTTPDGTGGEMLLLGGAGYHPGEEPEVEERFRKLAAWGDERLKVSRFSHRWATQDNSSIDRLPYIGRYHPLAKHLWVAAGFGLWGMTNGTVAGLLLADLVNGGDNPWSRLYDPARLNVRQSASKLASLGLKTGLHYTADYPRAFAPGDKIAELRPGEGAVTHVGRHPVAAHRDAEGRLTAVSAVCTHLGCLVAFNDAEQTWDCPCHGSRFAVDGSVRHGPATKPLKPIKIDDVPPPDEPPSDAPSPDAIPPSAPSPETP</sequence>
<comment type="caution">
    <text evidence="8">The sequence shown here is derived from an EMBL/GenBank/DDBJ whole genome shotgun (WGS) entry which is preliminary data.</text>
</comment>
<dbReference type="SUPFAM" id="SSF50022">
    <property type="entry name" value="ISP domain"/>
    <property type="match status" value="1"/>
</dbReference>
<dbReference type="InterPro" id="IPR017941">
    <property type="entry name" value="Rieske_2Fe-2S"/>
</dbReference>
<dbReference type="AlphaFoldDB" id="A0A6H9YSC0"/>
<evidence type="ECO:0000256" key="4">
    <source>
        <dbReference type="ARBA" id="ARBA00023014"/>
    </source>
</evidence>
<feature type="domain" description="Rieske" evidence="7">
    <location>
        <begin position="461"/>
        <end position="547"/>
    </location>
</feature>
<keyword evidence="4" id="KW-0411">Iron-sulfur</keyword>
<dbReference type="OrthoDB" id="9767869at2"/>
<keyword evidence="1" id="KW-0001">2Fe-2S</keyword>
<dbReference type="InterPro" id="IPR038010">
    <property type="entry name" value="YhfW_C"/>
</dbReference>
<dbReference type="Pfam" id="PF00355">
    <property type="entry name" value="Rieske"/>
    <property type="match status" value="1"/>
</dbReference>
<dbReference type="PRINTS" id="PR00162">
    <property type="entry name" value="RIESKE"/>
</dbReference>
<proteinExistence type="predicted"/>
<dbReference type="GO" id="GO:0046872">
    <property type="term" value="F:metal ion binding"/>
    <property type="evidence" value="ECO:0007669"/>
    <property type="project" value="UniProtKB-KW"/>
</dbReference>
<evidence type="ECO:0000313" key="9">
    <source>
        <dbReference type="Proteomes" id="UP000468735"/>
    </source>
</evidence>
<dbReference type="Pfam" id="PF01266">
    <property type="entry name" value="DAO"/>
    <property type="match status" value="1"/>
</dbReference>
<evidence type="ECO:0000259" key="7">
    <source>
        <dbReference type="PROSITE" id="PS51296"/>
    </source>
</evidence>